<name>A0A9D4GZE8_DREPO</name>
<dbReference type="AlphaFoldDB" id="A0A9D4GZE8"/>
<evidence type="ECO:0000313" key="2">
    <source>
        <dbReference type="Proteomes" id="UP000828390"/>
    </source>
</evidence>
<comment type="caution">
    <text evidence="1">The sequence shown here is derived from an EMBL/GenBank/DDBJ whole genome shotgun (WGS) entry which is preliminary data.</text>
</comment>
<accession>A0A9D4GZE8</accession>
<organism evidence="1 2">
    <name type="scientific">Dreissena polymorpha</name>
    <name type="common">Zebra mussel</name>
    <name type="synonym">Mytilus polymorpha</name>
    <dbReference type="NCBI Taxonomy" id="45954"/>
    <lineage>
        <taxon>Eukaryota</taxon>
        <taxon>Metazoa</taxon>
        <taxon>Spiralia</taxon>
        <taxon>Lophotrochozoa</taxon>
        <taxon>Mollusca</taxon>
        <taxon>Bivalvia</taxon>
        <taxon>Autobranchia</taxon>
        <taxon>Heteroconchia</taxon>
        <taxon>Euheterodonta</taxon>
        <taxon>Imparidentia</taxon>
        <taxon>Neoheterodontei</taxon>
        <taxon>Myida</taxon>
        <taxon>Dreissenoidea</taxon>
        <taxon>Dreissenidae</taxon>
        <taxon>Dreissena</taxon>
    </lineage>
</organism>
<reference evidence="1" key="1">
    <citation type="journal article" date="2019" name="bioRxiv">
        <title>The Genome of the Zebra Mussel, Dreissena polymorpha: A Resource for Invasive Species Research.</title>
        <authorList>
            <person name="McCartney M.A."/>
            <person name="Auch B."/>
            <person name="Kono T."/>
            <person name="Mallez S."/>
            <person name="Zhang Y."/>
            <person name="Obille A."/>
            <person name="Becker A."/>
            <person name="Abrahante J.E."/>
            <person name="Garbe J."/>
            <person name="Badalamenti J.P."/>
            <person name="Herman A."/>
            <person name="Mangelson H."/>
            <person name="Liachko I."/>
            <person name="Sullivan S."/>
            <person name="Sone E.D."/>
            <person name="Koren S."/>
            <person name="Silverstein K.A.T."/>
            <person name="Beckman K.B."/>
            <person name="Gohl D.M."/>
        </authorList>
    </citation>
    <scope>NUCLEOTIDE SEQUENCE</scope>
    <source>
        <strain evidence="1">Duluth1</strain>
        <tissue evidence="1">Whole animal</tissue>
    </source>
</reference>
<reference evidence="1" key="2">
    <citation type="submission" date="2020-11" db="EMBL/GenBank/DDBJ databases">
        <authorList>
            <person name="McCartney M.A."/>
            <person name="Auch B."/>
            <person name="Kono T."/>
            <person name="Mallez S."/>
            <person name="Becker A."/>
            <person name="Gohl D.M."/>
            <person name="Silverstein K.A.T."/>
            <person name="Koren S."/>
            <person name="Bechman K.B."/>
            <person name="Herman A."/>
            <person name="Abrahante J.E."/>
            <person name="Garbe J."/>
        </authorList>
    </citation>
    <scope>NUCLEOTIDE SEQUENCE</scope>
    <source>
        <strain evidence="1">Duluth1</strain>
        <tissue evidence="1">Whole animal</tissue>
    </source>
</reference>
<dbReference type="Proteomes" id="UP000828390">
    <property type="component" value="Unassembled WGS sequence"/>
</dbReference>
<dbReference type="EMBL" id="JAIWYP010000005">
    <property type="protein sequence ID" value="KAH3826501.1"/>
    <property type="molecule type" value="Genomic_DNA"/>
</dbReference>
<protein>
    <submittedName>
        <fullName evidence="1">Uncharacterized protein</fullName>
    </submittedName>
</protein>
<proteinExistence type="predicted"/>
<gene>
    <name evidence="1" type="ORF">DPMN_128407</name>
</gene>
<sequence length="493" mass="54264">MILHLNGTILAFQKNFLGFERSVRLFRSQIVPYVTMKTAFVLLVCVLAPIISAKLCQKTTTVTRYRQDKSYRSCGWWGWNRCTTYNRASYTVPINETECCAGDIGHIESGCNGECPYTNPMDSAACSGRTCRDYTCDKSRFPVPANFKVDGFHENDNSAQRVLTANATCFVQYTCPDCSCTCSRTRRSAVDRNKRAAGCSCSKNVPCTSCVVSNKHLFEVRNNVEIWKRECMSQCRNCTADPGCLGAGVDLSTEVTCSGVNYDYNDERSITIGLEPPTSVKAPTLRPGNVKTVNGSASNGTVVADIDVSEDPAWGSVLNWILTGATSKNSSKTMFRLASPGGYRGMTALPHVYTKQIEVVGNVSQEPSQVYNLTVCAYTRRHDTCTNITVKFVTTVEPPMPPYCRGVGSYANITAMNTWCNMTCHHTPPYCPQSHCLCTKEPAPGYHYCSPVGIWQTVRGMEAWCDFACNDPVPEHVAKSCLPSYCACTPPVV</sequence>
<keyword evidence="2" id="KW-1185">Reference proteome</keyword>
<evidence type="ECO:0000313" key="1">
    <source>
        <dbReference type="EMBL" id="KAH3826501.1"/>
    </source>
</evidence>